<proteinExistence type="predicted"/>
<dbReference type="RefSeq" id="WP_160733163.1">
    <property type="nucleotide sequence ID" value="NZ_WTYO01000002.1"/>
</dbReference>
<sequence length="499" mass="53224">MTAYRPLSLRALRPGHDDRRAVIDIGSNTVRLVVYDGPPRSPRTMWNEKVVARLGRDLAATGRIPGEAREQALAALARFALLTRELDVHDVQTVATAAAREAENGPEFLESVRALGLEPRLLTGEEEAIASAYGVIGAFAGARGVIADLGGGSLELVGIEDGQCRDGDSLPLGTLRLPALRAGKAGAFERAVEKTLKKAGWAAAQPGPLYMVGGTWRALAAYAMRSDDYPLTDPHGFRLTRGQAAKVAGKVAGSDPAQLAEIDGIGSARAGALPDAAALLQVMLRELEPEGLVFSSWGLREGLLYQRLEPLERDKDPLIVAVADFAAPMKSAITDAALMSAWVVDIADGGGPQSERLRLAGALLSLALHRVEPNFRTSQALEWALDKRWVGLDARGRAMIAAMLLGSCNKTAWPTRVGALASEEDLREAMAWGLAMRLARRLGATSRVSLMTSALARTKKKLVLRLDESRAALAGEGVMRDLAGLSDWMDLAPELQITA</sequence>
<evidence type="ECO:0000313" key="2">
    <source>
        <dbReference type="EMBL" id="MXO68540.1"/>
    </source>
</evidence>
<dbReference type="PANTHER" id="PTHR30005">
    <property type="entry name" value="EXOPOLYPHOSPHATASE"/>
    <property type="match status" value="1"/>
</dbReference>
<dbReference type="InterPro" id="IPR050273">
    <property type="entry name" value="GppA/Ppx_hydrolase"/>
</dbReference>
<name>A0ABW9UY47_9SPHN</name>
<dbReference type="InterPro" id="IPR003695">
    <property type="entry name" value="Ppx_GppA_N"/>
</dbReference>
<dbReference type="CDD" id="cd24052">
    <property type="entry name" value="ASKHA_NBD_HpPPX-GppA-like"/>
    <property type="match status" value="1"/>
</dbReference>
<dbReference type="Proteomes" id="UP000444401">
    <property type="component" value="Unassembled WGS sequence"/>
</dbReference>
<evidence type="ECO:0000259" key="1">
    <source>
        <dbReference type="Pfam" id="PF02541"/>
    </source>
</evidence>
<protein>
    <submittedName>
        <fullName evidence="2">Ppx/GppA family phosphatase</fullName>
    </submittedName>
</protein>
<dbReference type="PANTHER" id="PTHR30005:SF0">
    <property type="entry name" value="RETROGRADE REGULATION PROTEIN 2"/>
    <property type="match status" value="1"/>
</dbReference>
<reference evidence="2 3" key="1">
    <citation type="submission" date="2019-12" db="EMBL/GenBank/DDBJ databases">
        <title>Genomic-based taxomic classification of the family Erythrobacteraceae.</title>
        <authorList>
            <person name="Xu L."/>
        </authorList>
    </citation>
    <scope>NUCLEOTIDE SEQUENCE [LARGE SCALE GENOMIC DNA]</scope>
    <source>
        <strain evidence="2 3">H32</strain>
    </source>
</reference>
<comment type="caution">
    <text evidence="2">The sequence shown here is derived from an EMBL/GenBank/DDBJ whole genome shotgun (WGS) entry which is preliminary data.</text>
</comment>
<dbReference type="Gene3D" id="3.30.420.40">
    <property type="match status" value="1"/>
</dbReference>
<organism evidence="2 3">
    <name type="scientific">Pelagerythrobacter marinus</name>
    <dbReference type="NCBI Taxonomy" id="538382"/>
    <lineage>
        <taxon>Bacteria</taxon>
        <taxon>Pseudomonadati</taxon>
        <taxon>Pseudomonadota</taxon>
        <taxon>Alphaproteobacteria</taxon>
        <taxon>Sphingomonadales</taxon>
        <taxon>Erythrobacteraceae</taxon>
        <taxon>Pelagerythrobacter</taxon>
    </lineage>
</organism>
<dbReference type="Gene3D" id="1.10.3210.10">
    <property type="entry name" value="Hypothetical protein af1432"/>
    <property type="match status" value="1"/>
</dbReference>
<accession>A0ABW9UY47</accession>
<dbReference type="Pfam" id="PF02541">
    <property type="entry name" value="Ppx-GppA"/>
    <property type="match status" value="1"/>
</dbReference>
<dbReference type="InterPro" id="IPR043129">
    <property type="entry name" value="ATPase_NBD"/>
</dbReference>
<dbReference type="EMBL" id="WTYO01000002">
    <property type="protein sequence ID" value="MXO68540.1"/>
    <property type="molecule type" value="Genomic_DNA"/>
</dbReference>
<dbReference type="SUPFAM" id="SSF53067">
    <property type="entry name" value="Actin-like ATPase domain"/>
    <property type="match status" value="2"/>
</dbReference>
<feature type="domain" description="Ppx/GppA phosphatase N-terminal" evidence="1">
    <location>
        <begin position="38"/>
        <end position="308"/>
    </location>
</feature>
<dbReference type="Gene3D" id="3.30.420.150">
    <property type="entry name" value="Exopolyphosphatase. Domain 2"/>
    <property type="match status" value="1"/>
</dbReference>
<keyword evidence="3" id="KW-1185">Reference proteome</keyword>
<evidence type="ECO:0000313" key="3">
    <source>
        <dbReference type="Proteomes" id="UP000444401"/>
    </source>
</evidence>
<gene>
    <name evidence="2" type="ORF">GRI72_06840</name>
</gene>